<gene>
    <name evidence="2" type="ORF">SCAR479_05490</name>
</gene>
<comment type="caution">
    <text evidence="2">The sequence shown here is derived from an EMBL/GenBank/DDBJ whole genome shotgun (WGS) entry which is preliminary data.</text>
</comment>
<keyword evidence="3" id="KW-1185">Reference proteome</keyword>
<dbReference type="Pfam" id="PF07876">
    <property type="entry name" value="Dabb"/>
    <property type="match status" value="1"/>
</dbReference>
<evidence type="ECO:0000259" key="1">
    <source>
        <dbReference type="PROSITE" id="PS51502"/>
    </source>
</evidence>
<reference evidence="2 3" key="1">
    <citation type="submission" date="2024-02" db="EMBL/GenBank/DDBJ databases">
        <title>First draft genome assembly of two strains of Seiridium cardinale.</title>
        <authorList>
            <person name="Emiliani G."/>
            <person name="Scali E."/>
        </authorList>
    </citation>
    <scope>NUCLEOTIDE SEQUENCE [LARGE SCALE GENOMIC DNA]</scope>
    <source>
        <strain evidence="2 3">BM-138-000479</strain>
    </source>
</reference>
<organism evidence="2 3">
    <name type="scientific">Seiridium cardinale</name>
    <dbReference type="NCBI Taxonomy" id="138064"/>
    <lineage>
        <taxon>Eukaryota</taxon>
        <taxon>Fungi</taxon>
        <taxon>Dikarya</taxon>
        <taxon>Ascomycota</taxon>
        <taxon>Pezizomycotina</taxon>
        <taxon>Sordariomycetes</taxon>
        <taxon>Xylariomycetidae</taxon>
        <taxon>Amphisphaeriales</taxon>
        <taxon>Sporocadaceae</taxon>
        <taxon>Seiridium</taxon>
    </lineage>
</organism>
<evidence type="ECO:0000313" key="3">
    <source>
        <dbReference type="Proteomes" id="UP001465668"/>
    </source>
</evidence>
<proteinExistence type="predicted"/>
<dbReference type="InterPro" id="IPR011008">
    <property type="entry name" value="Dimeric_a/b-barrel"/>
</dbReference>
<protein>
    <recommendedName>
        <fullName evidence="1">Stress-response A/B barrel domain-containing protein</fullName>
    </recommendedName>
</protein>
<dbReference type="Gene3D" id="3.30.70.100">
    <property type="match status" value="1"/>
</dbReference>
<dbReference type="Proteomes" id="UP001465668">
    <property type="component" value="Unassembled WGS sequence"/>
</dbReference>
<evidence type="ECO:0000313" key="2">
    <source>
        <dbReference type="EMBL" id="KAK9777807.1"/>
    </source>
</evidence>
<dbReference type="EMBL" id="JARVKM010000019">
    <property type="protein sequence ID" value="KAK9777807.1"/>
    <property type="molecule type" value="Genomic_DNA"/>
</dbReference>
<dbReference type="SMART" id="SM00886">
    <property type="entry name" value="Dabb"/>
    <property type="match status" value="1"/>
</dbReference>
<dbReference type="SUPFAM" id="SSF54909">
    <property type="entry name" value="Dimeric alpha+beta barrel"/>
    <property type="match status" value="1"/>
</dbReference>
<feature type="domain" description="Stress-response A/B barrel" evidence="1">
    <location>
        <begin position="398"/>
        <end position="511"/>
    </location>
</feature>
<accession>A0ABR2XVJ8</accession>
<sequence length="516" mass="57953">MIPMNSEDLAICWSLDPTRLGLSNWTEVVEVGMNLSTIGSALTPSYDFSSHAVLQEGCGGPCDLIYTSGGWKTNVSSESIWDYFGILSGSQNIAEQSENFKAIRAYALTAQLLKMSLQTSTWVLLRYSWYIEPDDWTDATNAQGSVQYVDGWSRTLNETVRILGYETPEQRQDPEQTHNDSLTVCPFPYNETGLEKVSWVNLTLNSSTPIEWKDLRSKNLHYNSTLKYNNSSFHLPSPFLDVGYGCSGNTKFSTLGNCICYKRKPISLDLLSDYKAVCKTAPGYVWGFSSRLTVLGMALEATWMGCCFIPYVYLSIRCKCIRNDAIKIAGTLKLAMDLTESVQRDIGGHVTFMTEEKAKEELKDIRIGYKPETLASNQIARYRLVSSPPDKTAKKRFSERLGAGRNWGLKHNLNFETACERMLALKTNCKHPQTKDEYVKAVVGGVNNSPENATVTSPKVQVNGFTHAFIGRFDNEEDRAYYIRGQEKDPAHLSFVESIKDILDKHQVIDFTPGVF</sequence>
<dbReference type="PROSITE" id="PS51502">
    <property type="entry name" value="S_R_A_B_BARREL"/>
    <property type="match status" value="1"/>
</dbReference>
<name>A0ABR2XVJ8_9PEZI</name>
<dbReference type="InterPro" id="IPR013097">
    <property type="entry name" value="Dabb"/>
</dbReference>